<evidence type="ECO:0000313" key="5">
    <source>
        <dbReference type="EMBL" id="GAA1971984.1"/>
    </source>
</evidence>
<feature type="compositionally biased region" description="Basic and acidic residues" evidence="2">
    <location>
        <begin position="143"/>
        <end position="154"/>
    </location>
</feature>
<dbReference type="InterPro" id="IPR029044">
    <property type="entry name" value="Nucleotide-diphossugar_trans"/>
</dbReference>
<protein>
    <submittedName>
        <fullName evidence="5">Glycosyltransferase</fullName>
    </submittedName>
</protein>
<name>A0ABN2RND7_9ACTN</name>
<accession>A0ABN2RND7</accession>
<dbReference type="Pfam" id="PF02709">
    <property type="entry name" value="Glyco_transf_7C"/>
    <property type="match status" value="1"/>
</dbReference>
<sequence>MLSVIIPTHNQAECLNLTLTSLAGQSAGPDRFEVIVVDDASVQDVRAVVRRHEDELCLRYVRQASNKGRAAARNLGAAQSQSDLLLLMDADSYAAPDLIERHLRPAGGAGPEVVYGRRIEPSWGTFARLRQSLPPEDDLLPMEGDHRDLPRPDGDAGGAEGGRGFDVYRRSAWMFGFTHNLSLPRDLYRRVGGFDESFVRWGYEDTDFTYRIYRHFGRDSSRFRYDPQAVCYHMPHFRDWATEWENTKPVLPYLVDKYRHYDVEFFTHPSDNHRRVARTLPFYEDCREFVRDHPSRVDAERVRKAVGLPEAASSLWIGFDVSATIASDRTTTIDHAAAHSPGNPHLFGVRTPYPDGSFDHVVHLDLWRMLTPIDLSALIMDSLRIAGAALLVQSKGLRRDHGEGIGLIDDLDYFLSMVGPRYDAAICYEDTEMAVVRLARHKDGGR</sequence>
<organism evidence="5 6">
    <name type="scientific">Catenulispora subtropica</name>
    <dbReference type="NCBI Taxonomy" id="450798"/>
    <lineage>
        <taxon>Bacteria</taxon>
        <taxon>Bacillati</taxon>
        <taxon>Actinomycetota</taxon>
        <taxon>Actinomycetes</taxon>
        <taxon>Catenulisporales</taxon>
        <taxon>Catenulisporaceae</taxon>
        <taxon>Catenulispora</taxon>
    </lineage>
</organism>
<reference evidence="5 6" key="1">
    <citation type="journal article" date="2019" name="Int. J. Syst. Evol. Microbiol.">
        <title>The Global Catalogue of Microorganisms (GCM) 10K type strain sequencing project: providing services to taxonomists for standard genome sequencing and annotation.</title>
        <authorList>
            <consortium name="The Broad Institute Genomics Platform"/>
            <consortium name="The Broad Institute Genome Sequencing Center for Infectious Disease"/>
            <person name="Wu L."/>
            <person name="Ma J."/>
        </authorList>
    </citation>
    <scope>NUCLEOTIDE SEQUENCE [LARGE SCALE GENOMIC DNA]</scope>
    <source>
        <strain evidence="5 6">JCM 16013</strain>
    </source>
</reference>
<comment type="caution">
    <text evidence="5">The sequence shown here is derived from an EMBL/GenBank/DDBJ whole genome shotgun (WGS) entry which is preliminary data.</text>
</comment>
<gene>
    <name evidence="5" type="ORF">GCM10009838_34330</name>
</gene>
<dbReference type="InterPro" id="IPR050834">
    <property type="entry name" value="Glycosyltransf_2"/>
</dbReference>
<dbReference type="Gene3D" id="3.90.550.10">
    <property type="entry name" value="Spore Coat Polysaccharide Biosynthesis Protein SpsA, Chain A"/>
    <property type="match status" value="1"/>
</dbReference>
<dbReference type="Pfam" id="PF00535">
    <property type="entry name" value="Glycos_transf_2"/>
    <property type="match status" value="1"/>
</dbReference>
<proteinExistence type="predicted"/>
<feature type="domain" description="Glycosyltransferase 2-like" evidence="3">
    <location>
        <begin position="3"/>
        <end position="134"/>
    </location>
</feature>
<dbReference type="PANTHER" id="PTHR43685">
    <property type="entry name" value="GLYCOSYLTRANSFERASE"/>
    <property type="match status" value="1"/>
</dbReference>
<dbReference type="InterPro" id="IPR001173">
    <property type="entry name" value="Glyco_trans_2-like"/>
</dbReference>
<feature type="domain" description="Galactosyltransferase C-terminal" evidence="4">
    <location>
        <begin position="179"/>
        <end position="223"/>
    </location>
</feature>
<dbReference type="Proteomes" id="UP001499854">
    <property type="component" value="Unassembled WGS sequence"/>
</dbReference>
<evidence type="ECO:0000256" key="1">
    <source>
        <dbReference type="ARBA" id="ARBA00022679"/>
    </source>
</evidence>
<evidence type="ECO:0000313" key="6">
    <source>
        <dbReference type="Proteomes" id="UP001499854"/>
    </source>
</evidence>
<evidence type="ECO:0000259" key="4">
    <source>
        <dbReference type="Pfam" id="PF02709"/>
    </source>
</evidence>
<dbReference type="PANTHER" id="PTHR43685:SF3">
    <property type="entry name" value="SLR2126 PROTEIN"/>
    <property type="match status" value="1"/>
</dbReference>
<dbReference type="RefSeq" id="WP_344658030.1">
    <property type="nucleotide sequence ID" value="NZ_BAAAQM010000017.1"/>
</dbReference>
<feature type="region of interest" description="Disordered" evidence="2">
    <location>
        <begin position="137"/>
        <end position="160"/>
    </location>
</feature>
<evidence type="ECO:0000256" key="2">
    <source>
        <dbReference type="SAM" id="MobiDB-lite"/>
    </source>
</evidence>
<dbReference type="EMBL" id="BAAAQM010000017">
    <property type="protein sequence ID" value="GAA1971984.1"/>
    <property type="molecule type" value="Genomic_DNA"/>
</dbReference>
<keyword evidence="1" id="KW-0808">Transferase</keyword>
<evidence type="ECO:0000259" key="3">
    <source>
        <dbReference type="Pfam" id="PF00535"/>
    </source>
</evidence>
<dbReference type="SUPFAM" id="SSF53448">
    <property type="entry name" value="Nucleotide-diphospho-sugar transferases"/>
    <property type="match status" value="1"/>
</dbReference>
<keyword evidence="6" id="KW-1185">Reference proteome</keyword>
<dbReference type="InterPro" id="IPR027791">
    <property type="entry name" value="Galactosyl_T_C"/>
</dbReference>